<dbReference type="AlphaFoldDB" id="A0A4Q5LQQ9"/>
<dbReference type="OrthoDB" id="9900815at2"/>
<reference evidence="2 3" key="1">
    <citation type="submission" date="2019-02" db="EMBL/GenBank/DDBJ databases">
        <title>Bacterial novel species Emticicia sp. 17J42-9 isolated from soil.</title>
        <authorList>
            <person name="Jung H.-Y."/>
        </authorList>
    </citation>
    <scope>NUCLEOTIDE SEQUENCE [LARGE SCALE GENOMIC DNA]</scope>
    <source>
        <strain evidence="2 3">17J42-9</strain>
    </source>
</reference>
<evidence type="ECO:0000313" key="2">
    <source>
        <dbReference type="EMBL" id="RYU91764.1"/>
    </source>
</evidence>
<proteinExistence type="predicted"/>
<dbReference type="EMBL" id="SEWF01000095">
    <property type="protein sequence ID" value="RYU91764.1"/>
    <property type="molecule type" value="Genomic_DNA"/>
</dbReference>
<protein>
    <submittedName>
        <fullName evidence="2">Uncharacterized protein</fullName>
    </submittedName>
</protein>
<keyword evidence="1" id="KW-0472">Membrane</keyword>
<name>A0A4Q5LQQ9_9BACT</name>
<keyword evidence="1" id="KW-0812">Transmembrane</keyword>
<sequence length="63" mass="7301">MKIFVNILKWVIILALVVQLTLTISLFTSGYEIAADRTYHIIRDNVVLLLLLGGVIYWKRKLK</sequence>
<evidence type="ECO:0000256" key="1">
    <source>
        <dbReference type="SAM" id="Phobius"/>
    </source>
</evidence>
<evidence type="ECO:0000313" key="3">
    <source>
        <dbReference type="Proteomes" id="UP000293162"/>
    </source>
</evidence>
<organism evidence="2 3">
    <name type="scientific">Emticicia agri</name>
    <dbReference type="NCBI Taxonomy" id="2492393"/>
    <lineage>
        <taxon>Bacteria</taxon>
        <taxon>Pseudomonadati</taxon>
        <taxon>Bacteroidota</taxon>
        <taxon>Cytophagia</taxon>
        <taxon>Cytophagales</taxon>
        <taxon>Leadbetterellaceae</taxon>
        <taxon>Emticicia</taxon>
    </lineage>
</organism>
<gene>
    <name evidence="2" type="ORF">EWM59_26905</name>
</gene>
<feature type="transmembrane region" description="Helical" evidence="1">
    <location>
        <begin position="7"/>
        <end position="27"/>
    </location>
</feature>
<keyword evidence="1" id="KW-1133">Transmembrane helix</keyword>
<accession>A0A4Q5LQQ9</accession>
<dbReference type="Proteomes" id="UP000293162">
    <property type="component" value="Unassembled WGS sequence"/>
</dbReference>
<dbReference type="RefSeq" id="WP_130024307.1">
    <property type="nucleotide sequence ID" value="NZ_SEWF01000095.1"/>
</dbReference>
<feature type="transmembrane region" description="Helical" evidence="1">
    <location>
        <begin position="39"/>
        <end position="58"/>
    </location>
</feature>
<keyword evidence="3" id="KW-1185">Reference proteome</keyword>
<comment type="caution">
    <text evidence="2">The sequence shown here is derived from an EMBL/GenBank/DDBJ whole genome shotgun (WGS) entry which is preliminary data.</text>
</comment>